<dbReference type="SMART" id="SM00448">
    <property type="entry name" value="REC"/>
    <property type="match status" value="1"/>
</dbReference>
<feature type="domain" description="Response regulatory" evidence="7">
    <location>
        <begin position="2"/>
        <end position="118"/>
    </location>
</feature>
<dbReference type="InterPro" id="IPR001789">
    <property type="entry name" value="Sig_transdc_resp-reg_receiver"/>
</dbReference>
<feature type="modified residue" description="4-aspartylphosphate" evidence="6">
    <location>
        <position position="51"/>
    </location>
</feature>
<dbReference type="Pfam" id="PF00072">
    <property type="entry name" value="Response_reg"/>
    <property type="match status" value="1"/>
</dbReference>
<keyword evidence="1 6" id="KW-0597">Phosphoprotein</keyword>
<name>A0A8T7M787_9CHLR</name>
<dbReference type="Proteomes" id="UP001431572">
    <property type="component" value="Chromosome 2"/>
</dbReference>
<dbReference type="PROSITE" id="PS50110">
    <property type="entry name" value="RESPONSE_REGULATORY"/>
    <property type="match status" value="1"/>
</dbReference>
<dbReference type="Proteomes" id="UP000521676">
    <property type="component" value="Unassembled WGS sequence"/>
</dbReference>
<dbReference type="GO" id="GO:0000160">
    <property type="term" value="P:phosphorelay signal transduction system"/>
    <property type="evidence" value="ECO:0007669"/>
    <property type="project" value="UniProtKB-KW"/>
</dbReference>
<protein>
    <submittedName>
        <fullName evidence="8">Response regulator</fullName>
    </submittedName>
</protein>
<reference evidence="8 10" key="1">
    <citation type="submission" date="2020-06" db="EMBL/GenBank/DDBJ databases">
        <title>Anoxygenic phototrophic Chloroflexota member uses a Type I reaction center.</title>
        <authorList>
            <person name="Tsuji J.M."/>
            <person name="Shaw N.A."/>
            <person name="Nagashima S."/>
            <person name="Venkiteswaran J."/>
            <person name="Schiff S.L."/>
            <person name="Hanada S."/>
            <person name="Tank M."/>
            <person name="Neufeld J.D."/>
        </authorList>
    </citation>
    <scope>NUCLEOTIDE SEQUENCE [LARGE SCALE GENOMIC DNA]</scope>
    <source>
        <strain evidence="8">L227-S17</strain>
    </source>
</reference>
<dbReference type="CDD" id="cd17574">
    <property type="entry name" value="REC_OmpR"/>
    <property type="match status" value="1"/>
</dbReference>
<dbReference type="EMBL" id="CP128400">
    <property type="protein sequence ID" value="WJW69915.1"/>
    <property type="molecule type" value="Genomic_DNA"/>
</dbReference>
<dbReference type="InterPro" id="IPR011006">
    <property type="entry name" value="CheY-like_superfamily"/>
</dbReference>
<dbReference type="RefSeq" id="WP_341471789.1">
    <property type="nucleotide sequence ID" value="NZ_CP128400.1"/>
</dbReference>
<evidence type="ECO:0000256" key="3">
    <source>
        <dbReference type="ARBA" id="ARBA00023015"/>
    </source>
</evidence>
<dbReference type="SUPFAM" id="SSF52172">
    <property type="entry name" value="CheY-like"/>
    <property type="match status" value="1"/>
</dbReference>
<keyword evidence="4" id="KW-0238">DNA-binding</keyword>
<evidence type="ECO:0000313" key="8">
    <source>
        <dbReference type="EMBL" id="NWJ48010.1"/>
    </source>
</evidence>
<keyword evidence="2" id="KW-0902">Two-component regulatory system</keyword>
<evidence type="ECO:0000313" key="10">
    <source>
        <dbReference type="Proteomes" id="UP000521676"/>
    </source>
</evidence>
<sequence length="121" mass="13457">MKVLIAEDEKDIRRLISFTLERAGFEIVEAVDGKQAIEMAKLHNPNLILLDVMMPYMDGYEVCRRLRSEPATTNTPVLFLSAKGQHHEIGEGLSAGATDYIVKPFTPRELVAKVKELTGTG</sequence>
<evidence type="ECO:0000256" key="5">
    <source>
        <dbReference type="ARBA" id="ARBA00023163"/>
    </source>
</evidence>
<dbReference type="Gene3D" id="3.40.50.2300">
    <property type="match status" value="1"/>
</dbReference>
<reference evidence="9" key="2">
    <citation type="journal article" date="2024" name="Nature">
        <title>Anoxygenic phototroph of the Chloroflexota uses a type I reaction centre.</title>
        <authorList>
            <person name="Tsuji J.M."/>
            <person name="Shaw N.A."/>
            <person name="Nagashima S."/>
            <person name="Venkiteswaran J.J."/>
            <person name="Schiff S.L."/>
            <person name="Watanabe T."/>
            <person name="Fukui M."/>
            <person name="Hanada S."/>
            <person name="Tank M."/>
            <person name="Neufeld J.D."/>
        </authorList>
    </citation>
    <scope>NUCLEOTIDE SEQUENCE</scope>
    <source>
        <strain evidence="9">L227-S17</strain>
    </source>
</reference>
<dbReference type="InterPro" id="IPR050595">
    <property type="entry name" value="Bact_response_regulator"/>
</dbReference>
<evidence type="ECO:0000259" key="7">
    <source>
        <dbReference type="PROSITE" id="PS50110"/>
    </source>
</evidence>
<evidence type="ECO:0000256" key="6">
    <source>
        <dbReference type="PROSITE-ProRule" id="PRU00169"/>
    </source>
</evidence>
<dbReference type="PANTHER" id="PTHR44591:SF3">
    <property type="entry name" value="RESPONSE REGULATORY DOMAIN-CONTAINING PROTEIN"/>
    <property type="match status" value="1"/>
</dbReference>
<keyword evidence="5" id="KW-0804">Transcription</keyword>
<dbReference type="EMBL" id="JACATZ010000003">
    <property type="protein sequence ID" value="NWJ48010.1"/>
    <property type="molecule type" value="Genomic_DNA"/>
</dbReference>
<accession>A0A8T7M787</accession>
<keyword evidence="3" id="KW-0805">Transcription regulation</keyword>
<evidence type="ECO:0000313" key="11">
    <source>
        <dbReference type="Proteomes" id="UP001431572"/>
    </source>
</evidence>
<dbReference type="PANTHER" id="PTHR44591">
    <property type="entry name" value="STRESS RESPONSE REGULATOR PROTEIN 1"/>
    <property type="match status" value="1"/>
</dbReference>
<keyword evidence="11" id="KW-1185">Reference proteome</keyword>
<evidence type="ECO:0000256" key="4">
    <source>
        <dbReference type="ARBA" id="ARBA00023125"/>
    </source>
</evidence>
<organism evidence="8 10">
    <name type="scientific">Candidatus Chlorohelix allophototropha</name>
    <dbReference type="NCBI Taxonomy" id="3003348"/>
    <lineage>
        <taxon>Bacteria</taxon>
        <taxon>Bacillati</taxon>
        <taxon>Chloroflexota</taxon>
        <taxon>Chloroflexia</taxon>
        <taxon>Candidatus Chloroheliales</taxon>
        <taxon>Candidatus Chloroheliaceae</taxon>
        <taxon>Candidatus Chlorohelix</taxon>
    </lineage>
</organism>
<evidence type="ECO:0000256" key="2">
    <source>
        <dbReference type="ARBA" id="ARBA00023012"/>
    </source>
</evidence>
<dbReference type="GO" id="GO:0003677">
    <property type="term" value="F:DNA binding"/>
    <property type="evidence" value="ECO:0007669"/>
    <property type="project" value="UniProtKB-KW"/>
</dbReference>
<gene>
    <name evidence="8" type="ORF">HXX08_19315</name>
    <name evidence="9" type="ORF">OZ401_003545</name>
</gene>
<evidence type="ECO:0000256" key="1">
    <source>
        <dbReference type="ARBA" id="ARBA00022553"/>
    </source>
</evidence>
<evidence type="ECO:0000313" key="9">
    <source>
        <dbReference type="EMBL" id="WJW69915.1"/>
    </source>
</evidence>
<dbReference type="AlphaFoldDB" id="A0A8T7M787"/>
<dbReference type="FunFam" id="3.40.50.2300:FF:000001">
    <property type="entry name" value="DNA-binding response regulator PhoB"/>
    <property type="match status" value="1"/>
</dbReference>
<proteinExistence type="predicted"/>